<comment type="caution">
    <text evidence="2">The sequence shown here is derived from an EMBL/GenBank/DDBJ whole genome shotgun (WGS) entry which is preliminary data.</text>
</comment>
<keyword evidence="3" id="KW-1185">Reference proteome</keyword>
<dbReference type="EMBL" id="VAVZ01000031">
    <property type="protein sequence ID" value="TLP94886.1"/>
    <property type="molecule type" value="Genomic_DNA"/>
</dbReference>
<feature type="chain" id="PRO_5024339091" description="DUF4333 domain-containing protein" evidence="1">
    <location>
        <begin position="30"/>
        <end position="145"/>
    </location>
</feature>
<accession>A0A5R9B8Z1</accession>
<reference evidence="2 3" key="1">
    <citation type="submission" date="2019-05" db="EMBL/GenBank/DDBJ databases">
        <title>Nesterenkonia sp. GY074 isolated from the Southern Atlantic Ocean.</title>
        <authorList>
            <person name="Zhang G."/>
        </authorList>
    </citation>
    <scope>NUCLEOTIDE SEQUENCE [LARGE SCALE GENOMIC DNA]</scope>
    <source>
        <strain evidence="2 3">GY074</strain>
    </source>
</reference>
<keyword evidence="1" id="KW-0732">Signal</keyword>
<evidence type="ECO:0000256" key="1">
    <source>
        <dbReference type="SAM" id="SignalP"/>
    </source>
</evidence>
<sequence>MNRKSLNSAKGLFFLVPALLVVASCGEDASETTFDSVDELTSSMQSEGLECNAMDSTTYETGTNEVAEQVLCVEGHSLTVWEEGYDADDESSETDPLVREMEEQGTIEHLRGANWHVMSINGDLLDELHETFGGQRNEQDLPDFG</sequence>
<dbReference type="RefSeq" id="WP_138253639.1">
    <property type="nucleotide sequence ID" value="NZ_VAVZ01000031.1"/>
</dbReference>
<evidence type="ECO:0000313" key="2">
    <source>
        <dbReference type="EMBL" id="TLP94886.1"/>
    </source>
</evidence>
<gene>
    <name evidence="2" type="ORF">FEF26_11300</name>
</gene>
<dbReference type="Proteomes" id="UP000310458">
    <property type="component" value="Unassembled WGS sequence"/>
</dbReference>
<evidence type="ECO:0008006" key="4">
    <source>
        <dbReference type="Google" id="ProtNLM"/>
    </source>
</evidence>
<feature type="signal peptide" evidence="1">
    <location>
        <begin position="1"/>
        <end position="29"/>
    </location>
</feature>
<evidence type="ECO:0000313" key="3">
    <source>
        <dbReference type="Proteomes" id="UP000310458"/>
    </source>
</evidence>
<proteinExistence type="predicted"/>
<protein>
    <recommendedName>
        <fullName evidence="4">DUF4333 domain-containing protein</fullName>
    </recommendedName>
</protein>
<dbReference type="PROSITE" id="PS51257">
    <property type="entry name" value="PROKAR_LIPOPROTEIN"/>
    <property type="match status" value="1"/>
</dbReference>
<organism evidence="2 3">
    <name type="scientific">Nesterenkonia salmonea</name>
    <dbReference type="NCBI Taxonomy" id="1804987"/>
    <lineage>
        <taxon>Bacteria</taxon>
        <taxon>Bacillati</taxon>
        <taxon>Actinomycetota</taxon>
        <taxon>Actinomycetes</taxon>
        <taxon>Micrococcales</taxon>
        <taxon>Micrococcaceae</taxon>
        <taxon>Nesterenkonia</taxon>
    </lineage>
</organism>
<dbReference type="AlphaFoldDB" id="A0A5R9B8Z1"/>
<dbReference type="OrthoDB" id="4964746at2"/>
<name>A0A5R9B8Z1_9MICC</name>